<keyword evidence="2" id="KW-0812">Transmembrane</keyword>
<evidence type="ECO:0000313" key="4">
    <source>
        <dbReference type="Proteomes" id="UP001530377"/>
    </source>
</evidence>
<feature type="region of interest" description="Disordered" evidence="1">
    <location>
        <begin position="260"/>
        <end position="330"/>
    </location>
</feature>
<dbReference type="Proteomes" id="UP001530377">
    <property type="component" value="Unassembled WGS sequence"/>
</dbReference>
<gene>
    <name evidence="3" type="ORF">ACHAXA_006132</name>
</gene>
<dbReference type="EMBL" id="JALLPB020000359">
    <property type="protein sequence ID" value="KAL3810017.1"/>
    <property type="molecule type" value="Genomic_DNA"/>
</dbReference>
<feature type="transmembrane region" description="Helical" evidence="2">
    <location>
        <begin position="376"/>
        <end position="399"/>
    </location>
</feature>
<accession>A0ABD3RAT4</accession>
<proteinExistence type="predicted"/>
<feature type="compositionally biased region" description="Basic residues" evidence="1">
    <location>
        <begin position="308"/>
        <end position="328"/>
    </location>
</feature>
<feature type="compositionally biased region" description="Low complexity" evidence="1">
    <location>
        <begin position="276"/>
        <end position="290"/>
    </location>
</feature>
<comment type="caution">
    <text evidence="3">The sequence shown here is derived from an EMBL/GenBank/DDBJ whole genome shotgun (WGS) entry which is preliminary data.</text>
</comment>
<feature type="compositionally biased region" description="Basic and acidic residues" evidence="1">
    <location>
        <begin position="291"/>
        <end position="307"/>
    </location>
</feature>
<evidence type="ECO:0000313" key="3">
    <source>
        <dbReference type="EMBL" id="KAL3810017.1"/>
    </source>
</evidence>
<keyword evidence="2" id="KW-1133">Transmembrane helix</keyword>
<keyword evidence="2" id="KW-0472">Membrane</keyword>
<evidence type="ECO:0000256" key="2">
    <source>
        <dbReference type="SAM" id="Phobius"/>
    </source>
</evidence>
<organism evidence="3 4">
    <name type="scientific">Cyclostephanos tholiformis</name>
    <dbReference type="NCBI Taxonomy" id="382380"/>
    <lineage>
        <taxon>Eukaryota</taxon>
        <taxon>Sar</taxon>
        <taxon>Stramenopiles</taxon>
        <taxon>Ochrophyta</taxon>
        <taxon>Bacillariophyta</taxon>
        <taxon>Coscinodiscophyceae</taxon>
        <taxon>Thalassiosirophycidae</taxon>
        <taxon>Stephanodiscales</taxon>
        <taxon>Stephanodiscaceae</taxon>
        <taxon>Cyclostephanos</taxon>
    </lineage>
</organism>
<dbReference type="AlphaFoldDB" id="A0ABD3RAT4"/>
<protein>
    <submittedName>
        <fullName evidence="3">Uncharacterized protein</fullName>
    </submittedName>
</protein>
<evidence type="ECO:0000256" key="1">
    <source>
        <dbReference type="SAM" id="MobiDB-lite"/>
    </source>
</evidence>
<sequence length="400" mass="45034">MIPRAGGEERRLPTLVNPACTEEEERIMDECSFFYYSNMDEGTTNRIVRERGHGVYDYSRDVQTRARRMWTERRYRRRLGQTYEARYHRDDHDRGLGMTNDDDDETIHANARRIRLRRRPSDPGGGETSFAHHDLAEEDRRAFVAAHRVLNGDEYYVASSRGGRIGPGYDIEYDLELAERDGKDASTMGDGDGGGSGGERLVYRSSLSLRGGLIRLPADNVRLVCDPWLQPGILSIEARDVPGKNMNGIVGHEGYGNLKYNNVHGDGSSRSVRADPPSSRPTGPSTTSSSHDGEGDKWTKGSRDANLQRRRRHHRRHNRHSSKGRSSRQRGLSYVLTVDMRIYQRVVQEMGDSYRLPCGMYYCCHVTATGGNYVDIGVAVAILSLILILLIAGMIAWGID</sequence>
<keyword evidence="4" id="KW-1185">Reference proteome</keyword>
<reference evidence="3 4" key="1">
    <citation type="submission" date="2024-10" db="EMBL/GenBank/DDBJ databases">
        <title>Updated reference genomes for cyclostephanoid diatoms.</title>
        <authorList>
            <person name="Roberts W.R."/>
            <person name="Alverson A.J."/>
        </authorList>
    </citation>
    <scope>NUCLEOTIDE SEQUENCE [LARGE SCALE GENOMIC DNA]</scope>
    <source>
        <strain evidence="3 4">AJA228-03</strain>
    </source>
</reference>
<name>A0ABD3RAT4_9STRA</name>